<sequence>MRLMTDTDVAQMLGIHRSTVWRWAKDGRLPAPIRPLRARIARWRVEEIEAAILAHTEQ</sequence>
<dbReference type="SUPFAM" id="SSF46955">
    <property type="entry name" value="Putative DNA-binding domain"/>
    <property type="match status" value="1"/>
</dbReference>
<name>A0A1H3K8W7_9RHOB</name>
<dbReference type="STRING" id="1244108.SAMN05444004_101556"/>
<dbReference type="AlphaFoldDB" id="A0A1H3K8W7"/>
<accession>A0A1H3K8W7</accession>
<keyword evidence="3" id="KW-1185">Reference proteome</keyword>
<dbReference type="Pfam" id="PF12728">
    <property type="entry name" value="HTH_17"/>
    <property type="match status" value="1"/>
</dbReference>
<protein>
    <submittedName>
        <fullName evidence="2">Transcriptional regulator, AlpA family</fullName>
    </submittedName>
</protein>
<evidence type="ECO:0000259" key="1">
    <source>
        <dbReference type="Pfam" id="PF12728"/>
    </source>
</evidence>
<gene>
    <name evidence="2" type="ORF">SAMN05444004_101556</name>
</gene>
<evidence type="ECO:0000313" key="3">
    <source>
        <dbReference type="Proteomes" id="UP000198914"/>
    </source>
</evidence>
<dbReference type="Proteomes" id="UP000198914">
    <property type="component" value="Unassembled WGS sequence"/>
</dbReference>
<dbReference type="InterPro" id="IPR009061">
    <property type="entry name" value="DNA-bd_dom_put_sf"/>
</dbReference>
<evidence type="ECO:0000313" key="2">
    <source>
        <dbReference type="EMBL" id="SDY48657.1"/>
    </source>
</evidence>
<feature type="domain" description="Helix-turn-helix" evidence="1">
    <location>
        <begin position="3"/>
        <end position="49"/>
    </location>
</feature>
<dbReference type="Gene3D" id="1.10.238.160">
    <property type="match status" value="1"/>
</dbReference>
<organism evidence="2 3">
    <name type="scientific">Jannaschia faecimaris</name>
    <dbReference type="NCBI Taxonomy" id="1244108"/>
    <lineage>
        <taxon>Bacteria</taxon>
        <taxon>Pseudomonadati</taxon>
        <taxon>Pseudomonadota</taxon>
        <taxon>Alphaproteobacteria</taxon>
        <taxon>Rhodobacterales</taxon>
        <taxon>Roseobacteraceae</taxon>
        <taxon>Jannaschia</taxon>
    </lineage>
</organism>
<dbReference type="EMBL" id="FNPX01000001">
    <property type="protein sequence ID" value="SDY48657.1"/>
    <property type="molecule type" value="Genomic_DNA"/>
</dbReference>
<dbReference type="InterPro" id="IPR041657">
    <property type="entry name" value="HTH_17"/>
</dbReference>
<proteinExistence type="predicted"/>
<reference evidence="3" key="1">
    <citation type="submission" date="2016-10" db="EMBL/GenBank/DDBJ databases">
        <authorList>
            <person name="Varghese N."/>
            <person name="Submissions S."/>
        </authorList>
    </citation>
    <scope>NUCLEOTIDE SEQUENCE [LARGE SCALE GENOMIC DNA]</scope>
    <source>
        <strain evidence="3">DSM 100420</strain>
    </source>
</reference>